<comment type="subcellular location">
    <subcellularLocation>
        <location evidence="3">Chromosome</location>
        <location evidence="3">Centromere</location>
    </subcellularLocation>
    <subcellularLocation>
        <location evidence="2">Nucleus</location>
    </subcellularLocation>
</comment>
<feature type="region of interest" description="Disordered" evidence="17">
    <location>
        <begin position="184"/>
        <end position="219"/>
    </location>
</feature>
<dbReference type="PANTHER" id="PTHR16124:SF3">
    <property type="entry name" value="MIS18-BINDING PROTEIN 1"/>
    <property type="match status" value="1"/>
</dbReference>
<evidence type="ECO:0000256" key="6">
    <source>
        <dbReference type="ARBA" id="ARBA00022553"/>
    </source>
</evidence>
<evidence type="ECO:0000256" key="4">
    <source>
        <dbReference type="ARBA" id="ARBA00022454"/>
    </source>
</evidence>
<dbReference type="Pfam" id="PF00249">
    <property type="entry name" value="Myb_DNA-binding"/>
    <property type="match status" value="1"/>
</dbReference>
<evidence type="ECO:0000256" key="17">
    <source>
        <dbReference type="SAM" id="MobiDB-lite"/>
    </source>
</evidence>
<feature type="domain" description="Myb-like" evidence="18">
    <location>
        <begin position="141"/>
        <end position="183"/>
    </location>
</feature>
<protein>
    <recommendedName>
        <fullName evidence="15">Mis18-binding protein 1</fullName>
    </recommendedName>
    <alternativeName>
        <fullName evidence="16">Kinetochore-associated protein KNL-2 homolog</fullName>
    </alternativeName>
</protein>
<dbReference type="InterPro" id="IPR009057">
    <property type="entry name" value="Homeodomain-like_sf"/>
</dbReference>
<keyword evidence="20" id="KW-1185">Reference proteome</keyword>
<proteinExistence type="predicted"/>
<evidence type="ECO:0000256" key="12">
    <source>
        <dbReference type="ARBA" id="ARBA00023306"/>
    </source>
</evidence>
<dbReference type="GeneTree" id="ENSGT00390000007395"/>
<dbReference type="AlphaFoldDB" id="A0A8C6ENB6"/>
<reference evidence="19" key="1">
    <citation type="submission" date="2025-08" db="UniProtKB">
        <authorList>
            <consortium name="Ensembl"/>
        </authorList>
    </citation>
    <scope>IDENTIFICATION</scope>
</reference>
<keyword evidence="12" id="KW-0131">Cell cycle</keyword>
<evidence type="ECO:0000256" key="2">
    <source>
        <dbReference type="ARBA" id="ARBA00004123"/>
    </source>
</evidence>
<comment type="subunit">
    <text evidence="14">Interacts with SP1. Interacts with MIS18A. Identified in a complex containing MIS18A, OIP5/MIS18B, MIS18BP1, RBBP7 and RBBP4. Interacts with KAT7/HBO1. Interacts (via N-terminus) with FLNA (via N-terminus).</text>
</comment>
<feature type="compositionally biased region" description="Basic and acidic residues" evidence="17">
    <location>
        <begin position="208"/>
        <end position="217"/>
    </location>
</feature>
<dbReference type="PROSITE" id="PS50090">
    <property type="entry name" value="MYB_LIKE"/>
    <property type="match status" value="1"/>
</dbReference>
<dbReference type="InterPro" id="IPR039110">
    <property type="entry name" value="KNL2-like"/>
</dbReference>
<dbReference type="GO" id="GO:0005634">
    <property type="term" value="C:nucleus"/>
    <property type="evidence" value="ECO:0007669"/>
    <property type="project" value="UniProtKB-SubCell"/>
</dbReference>
<evidence type="ECO:0000256" key="15">
    <source>
        <dbReference type="ARBA" id="ARBA00069467"/>
    </source>
</evidence>
<evidence type="ECO:0000256" key="1">
    <source>
        <dbReference type="ARBA" id="ARBA00003694"/>
    </source>
</evidence>
<sequence>MVTYDFKKNAGSLSKLKKTENQEAMCFYNHQSSLNLSSEESKIKKEIRRKPETRNTKETMVQLRKSTRNSTRTISVISESETEEGENEFHIKQKKARSSAKETLLKSGVRNKLPIIEGMGSDETNRHPLECLPSLIQDDEWNEKESQKLHCAFASLPKYKPGFWSDVAKAVGSRTAKECQKKYLEDPRGKGHQKHVIKKKQANPKGQNGERKNDKKQNIKITAKVGTLKRKQQMRDFLEQLPKDDHDDFFSTTPLKNQKRVLLPSFQDSQDADDILPNMDRNPTTPSSVIFPLAETPQCRHVTPGMLISINRNDCDKYVYRMQKNHKSNGGIVWGNVKKKRFLTLFQFSLKLLGYVLILFIKYLLTDLGDTSGIGKLLTNAMEPSDEEEKDDYFSNTDSE</sequence>
<dbReference type="FunFam" id="1.10.10.60:FF:000273">
    <property type="entry name" value="MIS18 binding protein 1"/>
    <property type="match status" value="1"/>
</dbReference>
<keyword evidence="8" id="KW-0498">Mitosis</keyword>
<comment type="function">
    <text evidence="1">Required for recruitment of CENPA to centromeres and normal chromosome segregation during mitosis.</text>
</comment>
<evidence type="ECO:0000313" key="20">
    <source>
        <dbReference type="Proteomes" id="UP000694407"/>
    </source>
</evidence>
<evidence type="ECO:0000256" key="13">
    <source>
        <dbReference type="ARBA" id="ARBA00023328"/>
    </source>
</evidence>
<dbReference type="CDD" id="cd00167">
    <property type="entry name" value="SANT"/>
    <property type="match status" value="1"/>
</dbReference>
<evidence type="ECO:0000256" key="16">
    <source>
        <dbReference type="ARBA" id="ARBA00079617"/>
    </source>
</evidence>
<dbReference type="GO" id="GO:0003677">
    <property type="term" value="F:DNA binding"/>
    <property type="evidence" value="ECO:0007669"/>
    <property type="project" value="UniProtKB-KW"/>
</dbReference>
<keyword evidence="5" id="KW-1017">Isopeptide bond</keyword>
<dbReference type="PANTHER" id="PTHR16124">
    <property type="entry name" value="MIS18-BINDING PROTEIN 1"/>
    <property type="match status" value="1"/>
</dbReference>
<evidence type="ECO:0000256" key="3">
    <source>
        <dbReference type="ARBA" id="ARBA00004584"/>
    </source>
</evidence>
<accession>A0A8C6ENB6</accession>
<dbReference type="InterPro" id="IPR001005">
    <property type="entry name" value="SANT/Myb"/>
</dbReference>
<dbReference type="SMART" id="SM00717">
    <property type="entry name" value="SANT"/>
    <property type="match status" value="1"/>
</dbReference>
<evidence type="ECO:0000256" key="11">
    <source>
        <dbReference type="ARBA" id="ARBA00023242"/>
    </source>
</evidence>
<evidence type="ECO:0000259" key="18">
    <source>
        <dbReference type="PROSITE" id="PS50090"/>
    </source>
</evidence>
<evidence type="ECO:0000256" key="10">
    <source>
        <dbReference type="ARBA" id="ARBA00023125"/>
    </source>
</evidence>
<evidence type="ECO:0000256" key="14">
    <source>
        <dbReference type="ARBA" id="ARBA00063953"/>
    </source>
</evidence>
<keyword evidence="11" id="KW-0539">Nucleus</keyword>
<keyword evidence="6" id="KW-0597">Phosphoprotein</keyword>
<name>A0A8C6ENB6_MARMA</name>
<evidence type="ECO:0000313" key="19">
    <source>
        <dbReference type="Ensembl" id="ENSMMMP00000003455.1"/>
    </source>
</evidence>
<keyword evidence="4" id="KW-0158">Chromosome</keyword>
<keyword evidence="9" id="KW-0832">Ubl conjugation</keyword>
<keyword evidence="7" id="KW-0132">Cell division</keyword>
<evidence type="ECO:0000256" key="9">
    <source>
        <dbReference type="ARBA" id="ARBA00022843"/>
    </source>
</evidence>
<keyword evidence="13" id="KW-0137">Centromere</keyword>
<evidence type="ECO:0000256" key="7">
    <source>
        <dbReference type="ARBA" id="ARBA00022618"/>
    </source>
</evidence>
<evidence type="ECO:0000256" key="5">
    <source>
        <dbReference type="ARBA" id="ARBA00022499"/>
    </source>
</evidence>
<dbReference type="GO" id="GO:0051301">
    <property type="term" value="P:cell division"/>
    <property type="evidence" value="ECO:0007669"/>
    <property type="project" value="UniProtKB-KW"/>
</dbReference>
<feature type="compositionally biased region" description="Basic and acidic residues" evidence="17">
    <location>
        <begin position="39"/>
        <end position="57"/>
    </location>
</feature>
<organism evidence="19 20">
    <name type="scientific">Marmota marmota marmota</name>
    <name type="common">Alpine marmot</name>
    <dbReference type="NCBI Taxonomy" id="9994"/>
    <lineage>
        <taxon>Eukaryota</taxon>
        <taxon>Metazoa</taxon>
        <taxon>Chordata</taxon>
        <taxon>Craniata</taxon>
        <taxon>Vertebrata</taxon>
        <taxon>Euteleostomi</taxon>
        <taxon>Mammalia</taxon>
        <taxon>Eutheria</taxon>
        <taxon>Euarchontoglires</taxon>
        <taxon>Glires</taxon>
        <taxon>Rodentia</taxon>
        <taxon>Sciuromorpha</taxon>
        <taxon>Sciuridae</taxon>
        <taxon>Xerinae</taxon>
        <taxon>Marmotini</taxon>
        <taxon>Marmota</taxon>
    </lineage>
</organism>
<evidence type="ECO:0000256" key="8">
    <source>
        <dbReference type="ARBA" id="ARBA00022776"/>
    </source>
</evidence>
<dbReference type="GO" id="GO:0000775">
    <property type="term" value="C:chromosome, centromeric region"/>
    <property type="evidence" value="ECO:0007669"/>
    <property type="project" value="UniProtKB-SubCell"/>
</dbReference>
<feature type="region of interest" description="Disordered" evidence="17">
    <location>
        <begin position="38"/>
        <end position="57"/>
    </location>
</feature>
<reference evidence="19" key="2">
    <citation type="submission" date="2025-09" db="UniProtKB">
        <authorList>
            <consortium name="Ensembl"/>
        </authorList>
    </citation>
    <scope>IDENTIFICATION</scope>
</reference>
<keyword evidence="10" id="KW-0238">DNA-binding</keyword>
<dbReference type="SUPFAM" id="SSF46689">
    <property type="entry name" value="Homeodomain-like"/>
    <property type="match status" value="1"/>
</dbReference>
<dbReference type="Ensembl" id="ENSMMMT00000003917.1">
    <property type="protein sequence ID" value="ENSMMMP00000003455.1"/>
    <property type="gene ID" value="ENSMMMG00000003166.1"/>
</dbReference>
<dbReference type="Proteomes" id="UP000694407">
    <property type="component" value="Unplaced"/>
</dbReference>
<dbReference type="Gene3D" id="1.10.10.60">
    <property type="entry name" value="Homeodomain-like"/>
    <property type="match status" value="1"/>
</dbReference>
<feature type="compositionally biased region" description="Basic residues" evidence="17">
    <location>
        <begin position="190"/>
        <end position="202"/>
    </location>
</feature>